<feature type="compositionally biased region" description="Basic and acidic residues" evidence="1">
    <location>
        <begin position="135"/>
        <end position="150"/>
    </location>
</feature>
<dbReference type="EC" id="4.1.2.n4" evidence="2"/>
<keyword evidence="2" id="KW-0456">Lyase</keyword>
<feature type="compositionally biased region" description="Basic residues" evidence="1">
    <location>
        <begin position="151"/>
        <end position="186"/>
    </location>
</feature>
<feature type="non-terminal residue" evidence="2">
    <location>
        <position position="1"/>
    </location>
</feature>
<feature type="compositionally biased region" description="Low complexity" evidence="1">
    <location>
        <begin position="248"/>
        <end position="257"/>
    </location>
</feature>
<feature type="non-terminal residue" evidence="2">
    <location>
        <position position="257"/>
    </location>
</feature>
<name>A0A6J4PSM2_9ACTN</name>
<proteinExistence type="predicted"/>
<dbReference type="GO" id="GO:0016829">
    <property type="term" value="F:lyase activity"/>
    <property type="evidence" value="ECO:0007669"/>
    <property type="project" value="UniProtKB-KW"/>
</dbReference>
<organism evidence="2">
    <name type="scientific">uncultured Rubrobacteraceae bacterium</name>
    <dbReference type="NCBI Taxonomy" id="349277"/>
    <lineage>
        <taxon>Bacteria</taxon>
        <taxon>Bacillati</taxon>
        <taxon>Actinomycetota</taxon>
        <taxon>Rubrobacteria</taxon>
        <taxon>Rubrobacterales</taxon>
        <taxon>Rubrobacteraceae</taxon>
        <taxon>environmental samples</taxon>
    </lineage>
</organism>
<accession>A0A6J4PSM2</accession>
<sequence length="257" mass="29028">AGEQGQVHLEERGRGPQRLAARAEPLRGRDDGPLGLRQPHHRPAARAVRHGGRHTHAPGYLYDGRRAVRAGQLERPGYDHEAVGRRLLRRHLSHDRGQGGRRGLCRGVPLPAGGLPELRAVPGQPLRWPGLRLGRQRDRRDDGDDRDQRGPRRPRRHPRRPRPRRHLRRAVRPRAGPRARARHGPRGARDGRGHRPHRRLGAGEGSRGRHLYRLDGVRGAHDRRRIQLRQRLLGRPPHGRGGLGRGLGSQREGFSPV</sequence>
<evidence type="ECO:0000313" key="2">
    <source>
        <dbReference type="EMBL" id="CAA9422347.1"/>
    </source>
</evidence>
<evidence type="ECO:0000256" key="1">
    <source>
        <dbReference type="SAM" id="MobiDB-lite"/>
    </source>
</evidence>
<reference evidence="2" key="1">
    <citation type="submission" date="2020-02" db="EMBL/GenBank/DDBJ databases">
        <authorList>
            <person name="Meier V. D."/>
        </authorList>
    </citation>
    <scope>NUCLEOTIDE SEQUENCE</scope>
    <source>
        <strain evidence="2">AVDCRST_MAG22</strain>
    </source>
</reference>
<feature type="region of interest" description="Disordered" evidence="1">
    <location>
        <begin position="1"/>
        <end position="61"/>
    </location>
</feature>
<dbReference type="AlphaFoldDB" id="A0A6J4PSM2"/>
<gene>
    <name evidence="2" type="ORF">AVDCRST_MAG22-2667</name>
</gene>
<dbReference type="EMBL" id="CADCUV010000119">
    <property type="protein sequence ID" value="CAA9422347.1"/>
    <property type="molecule type" value="Genomic_DNA"/>
</dbReference>
<feature type="compositionally biased region" description="Basic residues" evidence="1">
    <location>
        <begin position="38"/>
        <end position="56"/>
    </location>
</feature>
<feature type="region of interest" description="Disordered" evidence="1">
    <location>
        <begin position="115"/>
        <end position="257"/>
    </location>
</feature>
<protein>
    <submittedName>
        <fullName evidence="2">2,4-dihydroxyhept-2-ene-1,7-dioic acid aldolase (EC)</fullName>
        <ecNumber evidence="2">4.1.2.n4</ecNumber>
    </submittedName>
</protein>